<proteinExistence type="predicted"/>
<dbReference type="Proteomes" id="UP000286045">
    <property type="component" value="Unassembled WGS sequence"/>
</dbReference>
<sequence length="419" mass="48206">MFKPGMFPKMFPPYRRPDASVTANIWSNRVTRYTNPPDRLGIQDPPGRWVDALENIQSFRNAVLTADEIEEAILFRYDFLPANISKLIYIHSAESGFAGMWDIDHQPSKYGNNPNNKLKDQKQELDEWITSNIDMLQESFHKHPYHIMPINTGENHWEVIFIVMEKSKRDVDVGNPAIYTQLAGFSIVDPRVSGGKAGPLVDIEAQTHPRNVFINERLGGILRRCQLHTKSDDGNDKVERMIWVPRQELNDNWSSGLRIIDFVWEMLRRIQDVESSGIRNTESLFRPMRPYFDPDYVRLDAAGAIAARGLQDRDFRARVCLTQVNRVLLETEDMGMETSPIPAQDLRSSLARPPVQMIPQEFLGRTRNNLRDKLAHHQSTTYHDPVFYEAAVKLLEGLTKRYKARLENGKSMEKQGGSE</sequence>
<gene>
    <name evidence="1" type="ORF">EKO27_g8678</name>
</gene>
<organism evidence="1 2">
    <name type="scientific">Xylaria grammica</name>
    <dbReference type="NCBI Taxonomy" id="363999"/>
    <lineage>
        <taxon>Eukaryota</taxon>
        <taxon>Fungi</taxon>
        <taxon>Dikarya</taxon>
        <taxon>Ascomycota</taxon>
        <taxon>Pezizomycotina</taxon>
        <taxon>Sordariomycetes</taxon>
        <taxon>Xylariomycetidae</taxon>
        <taxon>Xylariales</taxon>
        <taxon>Xylariaceae</taxon>
        <taxon>Xylaria</taxon>
    </lineage>
</organism>
<keyword evidence="2" id="KW-1185">Reference proteome</keyword>
<protein>
    <recommendedName>
        <fullName evidence="3">Ubiquitin-like protease family profile domain-containing protein</fullName>
    </recommendedName>
</protein>
<dbReference type="AlphaFoldDB" id="A0A439CWK3"/>
<name>A0A439CWK3_9PEZI</name>
<comment type="caution">
    <text evidence="1">The sequence shown here is derived from an EMBL/GenBank/DDBJ whole genome shotgun (WGS) entry which is preliminary data.</text>
</comment>
<reference evidence="1 2" key="1">
    <citation type="submission" date="2018-12" db="EMBL/GenBank/DDBJ databases">
        <title>Draft genome sequence of Xylaria grammica IHI A82.</title>
        <authorList>
            <person name="Buettner E."/>
            <person name="Kellner H."/>
        </authorList>
    </citation>
    <scope>NUCLEOTIDE SEQUENCE [LARGE SCALE GENOMIC DNA]</scope>
    <source>
        <strain evidence="1 2">IHI A82</strain>
    </source>
</reference>
<evidence type="ECO:0000313" key="1">
    <source>
        <dbReference type="EMBL" id="RWA06427.1"/>
    </source>
</evidence>
<accession>A0A439CWK3</accession>
<dbReference type="EMBL" id="RYZI01000338">
    <property type="protein sequence ID" value="RWA06427.1"/>
    <property type="molecule type" value="Genomic_DNA"/>
</dbReference>
<evidence type="ECO:0008006" key="3">
    <source>
        <dbReference type="Google" id="ProtNLM"/>
    </source>
</evidence>
<evidence type="ECO:0000313" key="2">
    <source>
        <dbReference type="Proteomes" id="UP000286045"/>
    </source>
</evidence>